<organism evidence="2 3">
    <name type="scientific">Drosophila lebanonensis</name>
    <name type="common">Fruit fly</name>
    <name type="synonym">Scaptodrosophila lebanonensis</name>
    <dbReference type="NCBI Taxonomy" id="7225"/>
    <lineage>
        <taxon>Eukaryota</taxon>
        <taxon>Metazoa</taxon>
        <taxon>Ecdysozoa</taxon>
        <taxon>Arthropoda</taxon>
        <taxon>Hexapoda</taxon>
        <taxon>Insecta</taxon>
        <taxon>Pterygota</taxon>
        <taxon>Neoptera</taxon>
        <taxon>Endopterygota</taxon>
        <taxon>Diptera</taxon>
        <taxon>Brachycera</taxon>
        <taxon>Muscomorpha</taxon>
        <taxon>Ephydroidea</taxon>
        <taxon>Drosophilidae</taxon>
        <taxon>Scaptodrosophila</taxon>
    </lineage>
</organism>
<gene>
    <name evidence="3" type="primary">LOC115630011</name>
</gene>
<feature type="region of interest" description="Disordered" evidence="1">
    <location>
        <begin position="112"/>
        <end position="134"/>
    </location>
</feature>
<dbReference type="RefSeq" id="XP_030382498.1">
    <property type="nucleotide sequence ID" value="XM_030526638.1"/>
</dbReference>
<feature type="compositionally biased region" description="Polar residues" evidence="1">
    <location>
        <begin position="50"/>
        <end position="63"/>
    </location>
</feature>
<dbReference type="AlphaFoldDB" id="A0A6J2U4R6"/>
<evidence type="ECO:0000313" key="2">
    <source>
        <dbReference type="Proteomes" id="UP000504634"/>
    </source>
</evidence>
<proteinExistence type="predicted"/>
<dbReference type="Proteomes" id="UP000504634">
    <property type="component" value="Unplaced"/>
</dbReference>
<name>A0A6J2U4R6_DROLE</name>
<evidence type="ECO:0000313" key="3">
    <source>
        <dbReference type="RefSeq" id="XP_030382498.1"/>
    </source>
</evidence>
<reference evidence="3" key="1">
    <citation type="submission" date="2025-08" db="UniProtKB">
        <authorList>
            <consortium name="RefSeq"/>
        </authorList>
    </citation>
    <scope>IDENTIFICATION</scope>
    <source>
        <strain evidence="3">11010-0011.00</strain>
        <tissue evidence="3">Whole body</tissue>
    </source>
</reference>
<keyword evidence="2" id="KW-1185">Reference proteome</keyword>
<sequence>METNEEKSVSVTGDMENMASGFDNAAAEHLDKTVIQTSTPHPSAKIPPSVITSQTTGTQRSRKLTATQRLKIEMDFLKTQHDLQQQRAKLEFQEKQNEMQRQLQMAQLEDCSNYEDYDDQNDENQAEGNCEDNEHIDDIGVQAALRTSL</sequence>
<feature type="compositionally biased region" description="Acidic residues" evidence="1">
    <location>
        <begin position="112"/>
        <end position="131"/>
    </location>
</feature>
<feature type="region of interest" description="Disordered" evidence="1">
    <location>
        <begin position="38"/>
        <end position="63"/>
    </location>
</feature>
<evidence type="ECO:0000256" key="1">
    <source>
        <dbReference type="SAM" id="MobiDB-lite"/>
    </source>
</evidence>
<protein>
    <submittedName>
        <fullName evidence="3">Uncharacterized protein LOC115630011</fullName>
    </submittedName>
</protein>
<accession>A0A6J2U4R6</accession>
<dbReference type="GeneID" id="115630011"/>